<dbReference type="InterPro" id="IPR011993">
    <property type="entry name" value="PH-like_dom_sf"/>
</dbReference>
<dbReference type="Gene3D" id="2.30.29.30">
    <property type="entry name" value="Pleckstrin-homology domain (PH domain)/Phosphotyrosine-binding domain (PTB)"/>
    <property type="match status" value="1"/>
</dbReference>
<keyword evidence="4" id="KW-1185">Reference proteome</keyword>
<feature type="domain" description="IRS-type PTB" evidence="2">
    <location>
        <begin position="59"/>
        <end position="143"/>
    </location>
</feature>
<evidence type="ECO:0000313" key="4">
    <source>
        <dbReference type="Proteomes" id="UP000261420"/>
    </source>
</evidence>
<evidence type="ECO:0000259" key="2">
    <source>
        <dbReference type="SMART" id="SM00310"/>
    </source>
</evidence>
<organism evidence="3 4">
    <name type="scientific">Seriola dumerili</name>
    <name type="common">Greater amberjack</name>
    <name type="synonym">Caranx dumerili</name>
    <dbReference type="NCBI Taxonomy" id="41447"/>
    <lineage>
        <taxon>Eukaryota</taxon>
        <taxon>Metazoa</taxon>
        <taxon>Chordata</taxon>
        <taxon>Craniata</taxon>
        <taxon>Vertebrata</taxon>
        <taxon>Euteleostomi</taxon>
        <taxon>Actinopterygii</taxon>
        <taxon>Neopterygii</taxon>
        <taxon>Teleostei</taxon>
        <taxon>Neoteleostei</taxon>
        <taxon>Acanthomorphata</taxon>
        <taxon>Carangaria</taxon>
        <taxon>Carangiformes</taxon>
        <taxon>Carangidae</taxon>
        <taxon>Seriola</taxon>
    </lineage>
</organism>
<dbReference type="PANTHER" id="PTHR21258:SF14">
    <property type="entry name" value="DOCKING PROTEIN 2"/>
    <property type="match status" value="1"/>
</dbReference>
<sequence>SFLMNWSVFKSAASTVTWTLRESCLQWSMCVWPLCVCVCVCVCVRVCACVVRGAALCQCVTSGCVFARTEASERCRLKGDVLLRRDVVFTWPYRYLRRFGRDKSTFSFERGECESGEGSFEFDTKQGNFLFQAVEAAIQPAEDLPPPQADLRGGLASPDIPQAADGVYSMVTEHHKDKESSTPSQQQTTTTTAPLDKALTGVKSLTWTPAASPPPRKNQVKMISSCPLPHANPLQPMERRERNKPGSPLHPSSDHPPEPEYSLPFDTINKNIDGCESSGDPLYDSISTSEESETSSPRPEGCAATAGASGGQKSTGPPSVYDDPEEMRGDAWRIMGTAADPKGHEYPYNPRVGRLRRAKRPREAIHVTNEEEEEDNEDNGSPRRC</sequence>
<evidence type="ECO:0000256" key="1">
    <source>
        <dbReference type="SAM" id="MobiDB-lite"/>
    </source>
</evidence>
<accession>A0A3B4UEC9</accession>
<dbReference type="GO" id="GO:0043410">
    <property type="term" value="P:positive regulation of MAPK cascade"/>
    <property type="evidence" value="ECO:0007669"/>
    <property type="project" value="TreeGrafter"/>
</dbReference>
<dbReference type="Ensembl" id="ENSSDUT00000016859.1">
    <property type="protein sequence ID" value="ENSSDUP00000016553.1"/>
    <property type="gene ID" value="ENSSDUG00000012083.1"/>
</dbReference>
<reference evidence="3" key="1">
    <citation type="submission" date="2025-08" db="UniProtKB">
        <authorList>
            <consortium name="Ensembl"/>
        </authorList>
    </citation>
    <scope>IDENTIFICATION</scope>
</reference>
<dbReference type="PANTHER" id="PTHR21258">
    <property type="entry name" value="DOCKING PROTEIN RELATED"/>
    <property type="match status" value="1"/>
</dbReference>
<name>A0A3B4UEC9_SERDU</name>
<protein>
    <submittedName>
        <fullName evidence="3">Docking protein 2</fullName>
    </submittedName>
</protein>
<proteinExistence type="predicted"/>
<dbReference type="InterPro" id="IPR050996">
    <property type="entry name" value="Docking_Protein_DOK"/>
</dbReference>
<feature type="region of interest" description="Disordered" evidence="1">
    <location>
        <begin position="173"/>
        <end position="385"/>
    </location>
</feature>
<dbReference type="SMART" id="SM00310">
    <property type="entry name" value="PTBI"/>
    <property type="match status" value="1"/>
</dbReference>
<dbReference type="GO" id="GO:0007169">
    <property type="term" value="P:cell surface receptor protein tyrosine kinase signaling pathway"/>
    <property type="evidence" value="ECO:0007669"/>
    <property type="project" value="TreeGrafter"/>
</dbReference>
<dbReference type="InterPro" id="IPR002404">
    <property type="entry name" value="IRS_PTB"/>
</dbReference>
<reference evidence="3" key="2">
    <citation type="submission" date="2025-09" db="UniProtKB">
        <authorList>
            <consortium name="Ensembl"/>
        </authorList>
    </citation>
    <scope>IDENTIFICATION</scope>
</reference>
<dbReference type="OMA" id="YIVINFY"/>
<feature type="region of interest" description="Disordered" evidence="1">
    <location>
        <begin position="143"/>
        <end position="162"/>
    </location>
</feature>
<dbReference type="GeneTree" id="ENSGT00940000159868"/>
<dbReference type="GO" id="GO:0007265">
    <property type="term" value="P:Ras protein signal transduction"/>
    <property type="evidence" value="ECO:0007669"/>
    <property type="project" value="TreeGrafter"/>
</dbReference>
<evidence type="ECO:0000313" key="3">
    <source>
        <dbReference type="Ensembl" id="ENSSDUP00000016553.1"/>
    </source>
</evidence>
<dbReference type="GO" id="GO:0005737">
    <property type="term" value="C:cytoplasm"/>
    <property type="evidence" value="ECO:0007669"/>
    <property type="project" value="TreeGrafter"/>
</dbReference>
<dbReference type="AlphaFoldDB" id="A0A3B4UEC9"/>
<dbReference type="SUPFAM" id="SSF50729">
    <property type="entry name" value="PH domain-like"/>
    <property type="match status" value="1"/>
</dbReference>
<dbReference type="Proteomes" id="UP000261420">
    <property type="component" value="Unplaced"/>
</dbReference>
<dbReference type="SMART" id="SM01244">
    <property type="entry name" value="IRS"/>
    <property type="match status" value="1"/>
</dbReference>
<feature type="compositionally biased region" description="Low complexity" evidence="1">
    <location>
        <begin position="181"/>
        <end position="192"/>
    </location>
</feature>
<dbReference type="STRING" id="41447.ENSSDUP00000016553"/>
<dbReference type="Pfam" id="PF02174">
    <property type="entry name" value="IRS"/>
    <property type="match status" value="1"/>
</dbReference>